<evidence type="ECO:0000313" key="2">
    <source>
        <dbReference type="EMBL" id="CCD70462.1"/>
    </source>
</evidence>
<organism evidence="2 3">
    <name type="scientific">Caenorhabditis elegans</name>
    <dbReference type="NCBI Taxonomy" id="6239"/>
    <lineage>
        <taxon>Eukaryota</taxon>
        <taxon>Metazoa</taxon>
        <taxon>Ecdysozoa</taxon>
        <taxon>Nematoda</taxon>
        <taxon>Chromadorea</taxon>
        <taxon>Rhabditida</taxon>
        <taxon>Rhabditina</taxon>
        <taxon>Rhabditomorpha</taxon>
        <taxon>Rhabditoidea</taxon>
        <taxon>Rhabditidae</taxon>
        <taxon>Peloderinae</taxon>
        <taxon>Caenorhabditis</taxon>
    </lineage>
</organism>
<dbReference type="KEGG" id="cel:CELE_F59A6.2"/>
<reference evidence="2 3" key="1">
    <citation type="journal article" date="1998" name="Science">
        <title>Genome sequence of the nematode C. elegans: a platform for investigating biology.</title>
        <authorList>
            <consortium name="The C. elegans sequencing consortium"/>
            <person name="Sulson J.E."/>
            <person name="Waterston R."/>
        </authorList>
    </citation>
    <scope>NUCLEOTIDE SEQUENCE [LARGE SCALE GENOMIC DNA]</scope>
    <source>
        <strain evidence="2 3">Bristol N2</strain>
    </source>
</reference>
<dbReference type="UCSC" id="F59A6.2">
    <property type="organism name" value="c. elegans"/>
</dbReference>
<dbReference type="RefSeq" id="NP_494924.1">
    <property type="nucleotide sequence ID" value="NM_062523.3"/>
</dbReference>
<keyword evidence="2" id="KW-0689">Ribosomal protein</keyword>
<gene>
    <name evidence="2" type="ORF">CELE_F59A6.2</name>
    <name evidence="2 4" type="ORF">F59A6.2</name>
</gene>
<dbReference type="HOGENOM" id="CLU_2075259_0_0_1"/>
<dbReference type="CTD" id="191710"/>
<dbReference type="InParanoid" id="Q21028"/>
<proteinExistence type="predicted"/>
<dbReference type="OMA" id="QRRAEIW"/>
<name>Q21028_CAEEL</name>
<dbReference type="PIR" id="T16510">
    <property type="entry name" value="T16510"/>
</dbReference>
<dbReference type="FunCoup" id="Q21028">
    <property type="interactions" value="162"/>
</dbReference>
<evidence type="ECO:0000256" key="1">
    <source>
        <dbReference type="SAM" id="MobiDB-lite"/>
    </source>
</evidence>
<keyword evidence="2" id="KW-0687">Ribonucleoprotein</keyword>
<evidence type="ECO:0000313" key="3">
    <source>
        <dbReference type="Proteomes" id="UP000001940"/>
    </source>
</evidence>
<dbReference type="EMBL" id="BX284602">
    <property type="protein sequence ID" value="CCD70462.1"/>
    <property type="molecule type" value="Genomic_DNA"/>
</dbReference>
<dbReference type="PaxDb" id="6239-F59A6.2"/>
<dbReference type="GeneID" id="191710"/>
<dbReference type="AlphaFoldDB" id="Q21028"/>
<dbReference type="Proteomes" id="UP000001940">
    <property type="component" value="Chromosome II"/>
</dbReference>
<dbReference type="SMR" id="Q21028"/>
<feature type="region of interest" description="Disordered" evidence="1">
    <location>
        <begin position="62"/>
        <end position="118"/>
    </location>
</feature>
<keyword evidence="3" id="KW-1185">Reference proteome</keyword>
<protein>
    <submittedName>
        <fullName evidence="2">50S ribosomal protein L29</fullName>
    </submittedName>
</protein>
<dbReference type="OrthoDB" id="10491102at2759"/>
<sequence>MAEGGTPVVATKPPVDNAKMLGELKLRLMHTKKGLLAIRGELQRRAEIWGAAQEEITALEKMASDAKERIQKQSDQKREERKLAAQKRKELKQKQKEEKKEESKDEKDGADDEKNDEN</sequence>
<dbReference type="AGR" id="WB:WBGene00019084"/>
<feature type="compositionally biased region" description="Basic and acidic residues" evidence="1">
    <location>
        <begin position="92"/>
        <end position="107"/>
    </location>
</feature>
<dbReference type="WormBase" id="F59A6.2">
    <property type="protein sequence ID" value="CE01980"/>
    <property type="gene ID" value="WBGene00019084"/>
</dbReference>
<evidence type="ECO:0000313" key="4">
    <source>
        <dbReference type="WormBase" id="F59A6.2"/>
    </source>
</evidence>
<dbReference type="Bgee" id="WBGene00019084">
    <property type="expression patterns" value="Expressed in larva and 2 other cell types or tissues"/>
</dbReference>
<feature type="compositionally biased region" description="Acidic residues" evidence="1">
    <location>
        <begin position="108"/>
        <end position="118"/>
    </location>
</feature>
<dbReference type="GO" id="GO:0005840">
    <property type="term" value="C:ribosome"/>
    <property type="evidence" value="ECO:0007669"/>
    <property type="project" value="UniProtKB-KW"/>
</dbReference>
<accession>Q21028</accession>
<dbReference type="STRING" id="6239.F59A6.2.1"/>
<dbReference type="IntAct" id="Q21028">
    <property type="interactions" value="2"/>
</dbReference>
<feature type="compositionally biased region" description="Basic and acidic residues" evidence="1">
    <location>
        <begin position="62"/>
        <end position="83"/>
    </location>
</feature>